<keyword evidence="2" id="KW-0472">Membrane</keyword>
<keyword evidence="2" id="KW-0812">Transmembrane</keyword>
<proteinExistence type="predicted"/>
<evidence type="ECO:0000256" key="1">
    <source>
        <dbReference type="SAM" id="MobiDB-lite"/>
    </source>
</evidence>
<dbReference type="AlphaFoldDB" id="A0A3N0AVF8"/>
<reference evidence="4" key="1">
    <citation type="submission" date="2018-05" db="EMBL/GenBank/DDBJ databases">
        <title>Genome Sequencing of selected type strains of the family Eggerthellaceae.</title>
        <authorList>
            <person name="Danylec N."/>
            <person name="Stoll D.A."/>
            <person name="Doetsch A."/>
            <person name="Huch M."/>
        </authorList>
    </citation>
    <scope>NUCLEOTIDE SEQUENCE [LARGE SCALE GENOMIC DNA]</scope>
    <source>
        <strain evidence="4">DSM 24851</strain>
    </source>
</reference>
<dbReference type="RefSeq" id="WP_123209284.1">
    <property type="nucleotide sequence ID" value="NZ_JBHTHO010000045.1"/>
</dbReference>
<protein>
    <submittedName>
        <fullName evidence="3">Uncharacterized protein</fullName>
    </submittedName>
</protein>
<feature type="transmembrane region" description="Helical" evidence="2">
    <location>
        <begin position="124"/>
        <end position="146"/>
    </location>
</feature>
<evidence type="ECO:0000256" key="2">
    <source>
        <dbReference type="SAM" id="Phobius"/>
    </source>
</evidence>
<dbReference type="Proteomes" id="UP000269591">
    <property type="component" value="Unassembled WGS sequence"/>
</dbReference>
<accession>A0A3N0AVF8</accession>
<comment type="caution">
    <text evidence="3">The sequence shown here is derived from an EMBL/GenBank/DDBJ whole genome shotgun (WGS) entry which is preliminary data.</text>
</comment>
<dbReference type="OrthoDB" id="3174596at2"/>
<gene>
    <name evidence="3" type="ORF">DMP06_08380</name>
</gene>
<feature type="region of interest" description="Disordered" evidence="1">
    <location>
        <begin position="39"/>
        <end position="81"/>
    </location>
</feature>
<name>A0A3N0AVF8_9ACTN</name>
<organism evidence="3 4">
    <name type="scientific">Slackia equolifaciens</name>
    <dbReference type="NCBI Taxonomy" id="498718"/>
    <lineage>
        <taxon>Bacteria</taxon>
        <taxon>Bacillati</taxon>
        <taxon>Actinomycetota</taxon>
        <taxon>Coriobacteriia</taxon>
        <taxon>Eggerthellales</taxon>
        <taxon>Eggerthellaceae</taxon>
        <taxon>Slackia</taxon>
    </lineage>
</organism>
<evidence type="ECO:0000313" key="4">
    <source>
        <dbReference type="Proteomes" id="UP000269591"/>
    </source>
</evidence>
<keyword evidence="2" id="KW-1133">Transmembrane helix</keyword>
<keyword evidence="4" id="KW-1185">Reference proteome</keyword>
<evidence type="ECO:0000313" key="3">
    <source>
        <dbReference type="EMBL" id="RNL38845.1"/>
    </source>
</evidence>
<sequence>MARNLSHTHLFRGIAENLHIKGNTAGTSNELSLSVLDERREKADGKSSSTPRPSRLNKVSVFAVESRKSRKEKKAEGSPTGADVAGYALDLSARGRAARARKRALDNPEAEIRRRKSARRARRIVGTVVAAAASIAVIAYAGVYFWNAYQQNVENLTVLGQAMQELEAADEVVLAADALVTDGLGDASDEDIDSLIARMDDARVRINAAAAFGETAYESMDASADREAALKAQESANARTELLDGATSIIQAEVQARTASAQIQQCWNALVEADGLLKEAAAMVTETTNENVKASEEKTQQANDLLNEASASLSAAQEAYPSADFSDFSAYIDKRLEAIGYALASNDAIYIQDKATADEQNALYNQADAEAVELAQKLPENPAQPVEDALAADTQQARDDYLTTREAAAQSDAYIRDYLGGGQ</sequence>
<dbReference type="EMBL" id="QIBX01000015">
    <property type="protein sequence ID" value="RNL38845.1"/>
    <property type="molecule type" value="Genomic_DNA"/>
</dbReference>